<feature type="binding site" evidence="5">
    <location>
        <position position="450"/>
    </location>
    <ligand>
        <name>Zn(2+)</name>
        <dbReference type="ChEBI" id="CHEBI:29105"/>
        <label>1</label>
    </ligand>
</feature>
<organism evidence="9 10">
    <name type="scientific">Achlya hypogyna</name>
    <name type="common">Oomycete</name>
    <name type="synonym">Protoachlya hypogyna</name>
    <dbReference type="NCBI Taxonomy" id="1202772"/>
    <lineage>
        <taxon>Eukaryota</taxon>
        <taxon>Sar</taxon>
        <taxon>Stramenopiles</taxon>
        <taxon>Oomycota</taxon>
        <taxon>Saprolegniomycetes</taxon>
        <taxon>Saprolegniales</taxon>
        <taxon>Achlyaceae</taxon>
        <taxon>Achlya</taxon>
    </lineage>
</organism>
<dbReference type="PROSITE" id="PS51845">
    <property type="entry name" value="PDEASE_I_2"/>
    <property type="match status" value="1"/>
</dbReference>
<feature type="transmembrane region" description="Helical" evidence="7">
    <location>
        <begin position="180"/>
        <end position="197"/>
    </location>
</feature>
<sequence>MGRPSVAPMKGPTLQHMGPNPYFLTFSDSALETQYQLTQWDRHNVKRAVGATLLFVLGVCVVVLLANDELRAVADNDAIAWTLYLGTALQFVILATYAVLVFAARQLWLWRALRGILAISALASVELLVYGTNQEPYLITLYVVTVALTWHFPFMEMVALLCTTLVSSGVVWYYASHDWVAYVVHVAFLILLTRDYYYRKQTQRLRFVQTKTDLVEDVPNPTTHSGMELVLETLCQLRMQHPTTKALDVVLQTLLSETDLFTTLPMQTGGEDQEVGEWWRLLESTNKRLRKRRESHLRVQSRRKSDLDLQNSIVQQIRVLYPSNSQEIRSPTVASIPSAEPEMFTPEWLLNHCDSGSINVFELSKHCQYPMTSILLATLAHQHLFGTLGVSMGNIAEYAIEVEGHYHASNPYHNAMHAASVIWDVHQLMLRVTRLKPLQLYSLLIAAAVHDVDHPGVNNTFLINSQHPLALQYSDDSVLERMHLARAFELSRKNGCNPFQNLSTETRGQCRQMIIGLVLATDLAKHVQHVNHLKSKTYGTTHETRFLDDDYTMRTLLMMADIGHAMQPFDLHHRWATLVQEEFYRQGDLENAQKLPVSPLCQRKDASKTKFAKSQVGFFEFIVSPLYTIASAVVEFTQMQDILERVDANAAAWRRQTETDNADMTKTTDRSH</sequence>
<name>A0A1V9Y5N0_ACHHY</name>
<evidence type="ECO:0000256" key="6">
    <source>
        <dbReference type="RuleBase" id="RU363067"/>
    </source>
</evidence>
<evidence type="ECO:0000313" key="9">
    <source>
        <dbReference type="EMBL" id="OQR80988.1"/>
    </source>
</evidence>
<evidence type="ECO:0000256" key="5">
    <source>
        <dbReference type="PIRSR" id="PIRSR623088-3"/>
    </source>
</evidence>
<feature type="active site" description="Proton donor" evidence="3">
    <location>
        <position position="413"/>
    </location>
</feature>
<comment type="caution">
    <text evidence="9">The sequence shown here is derived from an EMBL/GenBank/DDBJ whole genome shotgun (WGS) entry which is preliminary data.</text>
</comment>
<dbReference type="CDD" id="cd00077">
    <property type="entry name" value="HDc"/>
    <property type="match status" value="1"/>
</dbReference>
<keyword evidence="7" id="KW-0472">Membrane</keyword>
<dbReference type="InterPro" id="IPR036971">
    <property type="entry name" value="PDEase_catalytic_dom_sf"/>
</dbReference>
<keyword evidence="7" id="KW-1133">Transmembrane helix</keyword>
<feature type="binding site" evidence="5">
    <location>
        <position position="417"/>
    </location>
    <ligand>
        <name>Zn(2+)</name>
        <dbReference type="ChEBI" id="CHEBI:29105"/>
        <label>1</label>
    </ligand>
</feature>
<evidence type="ECO:0000313" key="10">
    <source>
        <dbReference type="Proteomes" id="UP000243579"/>
    </source>
</evidence>
<keyword evidence="2 6" id="KW-0378">Hydrolase</keyword>
<keyword evidence="10" id="KW-1185">Reference proteome</keyword>
<dbReference type="SUPFAM" id="SSF109604">
    <property type="entry name" value="HD-domain/PDEase-like"/>
    <property type="match status" value="1"/>
</dbReference>
<dbReference type="EC" id="3.1.4.-" evidence="6"/>
<feature type="binding site" evidence="5">
    <location>
        <position position="451"/>
    </location>
    <ligand>
        <name>Zn(2+)</name>
        <dbReference type="ChEBI" id="CHEBI:29105"/>
        <label>2</label>
    </ligand>
</feature>
<feature type="transmembrane region" description="Helical" evidence="7">
    <location>
        <begin position="157"/>
        <end position="174"/>
    </location>
</feature>
<accession>A0A1V9Y5N0</accession>
<comment type="similarity">
    <text evidence="6">Belongs to the cyclic nucleotide phosphodiesterase family.</text>
</comment>
<dbReference type="PRINTS" id="PR00387">
    <property type="entry name" value="PDIESTERASE1"/>
</dbReference>
<feature type="binding site" evidence="5">
    <location>
        <position position="451"/>
    </location>
    <ligand>
        <name>Zn(2+)</name>
        <dbReference type="ChEBI" id="CHEBI:29105"/>
        <label>1</label>
    </ligand>
</feature>
<dbReference type="InterPro" id="IPR023088">
    <property type="entry name" value="PDEase"/>
</dbReference>
<dbReference type="GO" id="GO:0046872">
    <property type="term" value="F:metal ion binding"/>
    <property type="evidence" value="ECO:0007669"/>
    <property type="project" value="UniProtKB-KW"/>
</dbReference>
<evidence type="ECO:0000256" key="3">
    <source>
        <dbReference type="PIRSR" id="PIRSR623088-1"/>
    </source>
</evidence>
<dbReference type="PROSITE" id="PS00126">
    <property type="entry name" value="PDEASE_I_1"/>
    <property type="match status" value="1"/>
</dbReference>
<feature type="binding site" evidence="4">
    <location>
        <position position="451"/>
    </location>
    <ligand>
        <name>AMP</name>
        <dbReference type="ChEBI" id="CHEBI:456215"/>
    </ligand>
</feature>
<dbReference type="OrthoDB" id="189220at2759"/>
<feature type="domain" description="PDEase" evidence="8">
    <location>
        <begin position="329"/>
        <end position="660"/>
    </location>
</feature>
<feature type="binding site" evidence="4">
    <location>
        <position position="561"/>
    </location>
    <ligand>
        <name>AMP</name>
        <dbReference type="ChEBI" id="CHEBI:456215"/>
    </ligand>
</feature>
<evidence type="ECO:0000256" key="7">
    <source>
        <dbReference type="SAM" id="Phobius"/>
    </source>
</evidence>
<dbReference type="STRING" id="1202772.A0A1V9Y5N0"/>
<feature type="transmembrane region" description="Helical" evidence="7">
    <location>
        <begin position="112"/>
        <end position="130"/>
    </location>
</feature>
<evidence type="ECO:0000259" key="8">
    <source>
        <dbReference type="PROSITE" id="PS51845"/>
    </source>
</evidence>
<dbReference type="AlphaFoldDB" id="A0A1V9Y5N0"/>
<gene>
    <name evidence="9" type="ORF">ACHHYP_16882</name>
</gene>
<evidence type="ECO:0000256" key="2">
    <source>
        <dbReference type="ARBA" id="ARBA00022801"/>
    </source>
</evidence>
<evidence type="ECO:0000256" key="4">
    <source>
        <dbReference type="PIRSR" id="PIRSR623088-2"/>
    </source>
</evidence>
<keyword evidence="7" id="KW-0812">Transmembrane</keyword>
<dbReference type="Proteomes" id="UP000243579">
    <property type="component" value="Unassembled WGS sequence"/>
</dbReference>
<dbReference type="GO" id="GO:0007165">
    <property type="term" value="P:signal transduction"/>
    <property type="evidence" value="ECO:0007669"/>
    <property type="project" value="InterPro"/>
</dbReference>
<keyword evidence="1 5" id="KW-0479">Metal-binding</keyword>
<protein>
    <recommendedName>
        <fullName evidence="6">Phosphodiesterase</fullName>
        <ecNumber evidence="6">3.1.4.-</ecNumber>
    </recommendedName>
</protein>
<dbReference type="InterPro" id="IPR002073">
    <property type="entry name" value="PDEase_catalytic_dom"/>
</dbReference>
<feature type="transmembrane region" description="Helical" evidence="7">
    <location>
        <begin position="78"/>
        <end position="100"/>
    </location>
</feature>
<dbReference type="PANTHER" id="PTHR11347">
    <property type="entry name" value="CYCLIC NUCLEOTIDE PHOSPHODIESTERASE"/>
    <property type="match status" value="1"/>
</dbReference>
<proteinExistence type="inferred from homology"/>
<feature type="binding site" evidence="4">
    <location>
        <position position="615"/>
    </location>
    <ligand>
        <name>AMP</name>
        <dbReference type="ChEBI" id="CHEBI:456215"/>
    </ligand>
</feature>
<dbReference type="Gene3D" id="1.10.1300.10">
    <property type="entry name" value="3'5'-cyclic nucleotide phosphodiesterase, catalytic domain"/>
    <property type="match status" value="1"/>
</dbReference>
<feature type="transmembrane region" description="Helical" evidence="7">
    <location>
        <begin position="48"/>
        <end position="66"/>
    </location>
</feature>
<dbReference type="InterPro" id="IPR023174">
    <property type="entry name" value="PDEase_CS"/>
</dbReference>
<evidence type="ECO:0000256" key="1">
    <source>
        <dbReference type="ARBA" id="ARBA00022723"/>
    </source>
</evidence>
<dbReference type="Pfam" id="PF00233">
    <property type="entry name" value="PDEase_I"/>
    <property type="match status" value="1"/>
</dbReference>
<comment type="cofactor">
    <cofactor evidence="6">
        <name>a divalent metal cation</name>
        <dbReference type="ChEBI" id="CHEBI:60240"/>
    </cofactor>
    <text evidence="6">Binds 2 divalent metal cations per subunit. Site 1 may preferentially bind zinc ions, while site 2 has a preference for magnesium and/or manganese ions.</text>
</comment>
<dbReference type="InterPro" id="IPR003607">
    <property type="entry name" value="HD/PDEase_dom"/>
</dbReference>
<feature type="binding site" evidence="4">
    <location>
        <begin position="413"/>
        <end position="417"/>
    </location>
    <ligand>
        <name>AMP</name>
        <dbReference type="ChEBI" id="CHEBI:456215"/>
    </ligand>
</feature>
<dbReference type="GO" id="GO:0004114">
    <property type="term" value="F:3',5'-cyclic-nucleotide phosphodiesterase activity"/>
    <property type="evidence" value="ECO:0007669"/>
    <property type="project" value="InterPro"/>
</dbReference>
<reference evidence="9 10" key="1">
    <citation type="journal article" date="2014" name="Genome Biol. Evol.">
        <title>The secreted proteins of Achlya hypogyna and Thraustotheca clavata identify the ancestral oomycete secretome and reveal gene acquisitions by horizontal gene transfer.</title>
        <authorList>
            <person name="Misner I."/>
            <person name="Blouin N."/>
            <person name="Leonard G."/>
            <person name="Richards T.A."/>
            <person name="Lane C.E."/>
        </authorList>
    </citation>
    <scope>NUCLEOTIDE SEQUENCE [LARGE SCALE GENOMIC DNA]</scope>
    <source>
        <strain evidence="9 10">ATCC 48635</strain>
    </source>
</reference>
<dbReference type="EMBL" id="JNBR01002848">
    <property type="protein sequence ID" value="OQR80988.1"/>
    <property type="molecule type" value="Genomic_DNA"/>
</dbReference>
<feature type="binding site" evidence="5">
    <location>
        <position position="561"/>
    </location>
    <ligand>
        <name>Zn(2+)</name>
        <dbReference type="ChEBI" id="CHEBI:29105"/>
        <label>1</label>
    </ligand>
</feature>